<proteinExistence type="predicted"/>
<reference evidence="1" key="1">
    <citation type="submission" date="2020-04" db="EMBL/GenBank/DDBJ databases">
        <authorList>
            <person name="Chiriac C."/>
            <person name="Salcher M."/>
            <person name="Ghai R."/>
            <person name="Kavagutti S V."/>
        </authorList>
    </citation>
    <scope>NUCLEOTIDE SEQUENCE</scope>
</reference>
<protein>
    <submittedName>
        <fullName evidence="1">Uncharacterized protein</fullName>
    </submittedName>
</protein>
<name>A0A6J5KMY9_9CAUD</name>
<organism evidence="1">
    <name type="scientific">uncultured Caudovirales phage</name>
    <dbReference type="NCBI Taxonomy" id="2100421"/>
    <lineage>
        <taxon>Viruses</taxon>
        <taxon>Duplodnaviria</taxon>
        <taxon>Heunggongvirae</taxon>
        <taxon>Uroviricota</taxon>
        <taxon>Caudoviricetes</taxon>
        <taxon>Peduoviridae</taxon>
        <taxon>Maltschvirus</taxon>
        <taxon>Maltschvirus maltsch</taxon>
    </lineage>
</organism>
<gene>
    <name evidence="1" type="ORF">UFOVP33_29</name>
</gene>
<accession>A0A6J5KMY9</accession>
<dbReference type="EMBL" id="LR796162">
    <property type="protein sequence ID" value="CAB4122623.1"/>
    <property type="molecule type" value="Genomic_DNA"/>
</dbReference>
<sequence length="56" mass="6324">MLNRTDRAMAGPVSLLDPSFKYTPSSQTDVTRTWKRFGWAPADPRKQAQMKAKLNG</sequence>
<evidence type="ECO:0000313" key="1">
    <source>
        <dbReference type="EMBL" id="CAB4122623.1"/>
    </source>
</evidence>